<reference evidence="21 22" key="1">
    <citation type="journal article" date="2015" name="Genome Announc.">
        <title>Expanding the biotechnology potential of lactobacilli through comparative genomics of 213 strains and associated genera.</title>
        <authorList>
            <person name="Sun Z."/>
            <person name="Harris H.M."/>
            <person name="McCann A."/>
            <person name="Guo C."/>
            <person name="Argimon S."/>
            <person name="Zhang W."/>
            <person name="Yang X."/>
            <person name="Jeffery I.B."/>
            <person name="Cooney J.C."/>
            <person name="Kagawa T.F."/>
            <person name="Liu W."/>
            <person name="Song Y."/>
            <person name="Salvetti E."/>
            <person name="Wrobel A."/>
            <person name="Rasinkangas P."/>
            <person name="Parkhill J."/>
            <person name="Rea M.C."/>
            <person name="O'Sullivan O."/>
            <person name="Ritari J."/>
            <person name="Douillard F.P."/>
            <person name="Paul Ross R."/>
            <person name="Yang R."/>
            <person name="Briner A.E."/>
            <person name="Felis G.E."/>
            <person name="de Vos W.M."/>
            <person name="Barrangou R."/>
            <person name="Klaenhammer T.R."/>
            <person name="Caufield P.W."/>
            <person name="Cui Y."/>
            <person name="Zhang H."/>
            <person name="O'Toole P.W."/>
        </authorList>
    </citation>
    <scope>NUCLEOTIDE SEQUENCE [LARGE SCALE GENOMIC DNA]</scope>
    <source>
        <strain evidence="21 22">DSM 12744</strain>
    </source>
</reference>
<dbReference type="PANTHER" id="PTHR11728">
    <property type="entry name" value="GLYCEROL-3-PHOSPHATE DEHYDROGENASE"/>
    <property type="match status" value="1"/>
</dbReference>
<evidence type="ECO:0000256" key="13">
    <source>
        <dbReference type="ARBA" id="ARBA00080511"/>
    </source>
</evidence>
<keyword evidence="7 14" id="KW-0443">Lipid metabolism</keyword>
<evidence type="ECO:0000313" key="21">
    <source>
        <dbReference type="EMBL" id="KRL13456.1"/>
    </source>
</evidence>
<dbReference type="PROSITE" id="PS00957">
    <property type="entry name" value="NAD_G3PDH"/>
    <property type="match status" value="1"/>
</dbReference>
<comment type="catalytic activity">
    <reaction evidence="14">
        <text>sn-glycerol 3-phosphate + NAD(+) = dihydroxyacetone phosphate + NADH + H(+)</text>
        <dbReference type="Rhea" id="RHEA:11092"/>
        <dbReference type="ChEBI" id="CHEBI:15378"/>
        <dbReference type="ChEBI" id="CHEBI:57540"/>
        <dbReference type="ChEBI" id="CHEBI:57597"/>
        <dbReference type="ChEBI" id="CHEBI:57642"/>
        <dbReference type="ChEBI" id="CHEBI:57945"/>
        <dbReference type="EC" id="1.1.1.94"/>
    </reaction>
</comment>
<dbReference type="PATRIC" id="fig|1423792.3.peg.2328"/>
<gene>
    <name evidence="14" type="primary">gpsA</name>
    <name evidence="21" type="ORF">FD09_GL002289</name>
</gene>
<accession>A0A0R1MZB5</accession>
<proteinExistence type="inferred from homology"/>
<dbReference type="RefSeq" id="WP_057819461.1">
    <property type="nucleotide sequence ID" value="NZ_AZEC01000004.1"/>
</dbReference>
<evidence type="ECO:0000259" key="20">
    <source>
        <dbReference type="Pfam" id="PF07479"/>
    </source>
</evidence>
<feature type="binding site" evidence="14">
    <location>
        <position position="288"/>
    </location>
    <ligand>
        <name>NADPH</name>
        <dbReference type="ChEBI" id="CHEBI:57783"/>
    </ligand>
</feature>
<comment type="pathway">
    <text evidence="14">Membrane lipid metabolism; glycerophospholipid metabolism.</text>
</comment>
<dbReference type="PIRSF" id="PIRSF000114">
    <property type="entry name" value="Glycerol-3-P_dh"/>
    <property type="match status" value="1"/>
</dbReference>
<dbReference type="SUPFAM" id="SSF48179">
    <property type="entry name" value="6-phosphogluconate dehydrogenase C-terminal domain-like"/>
    <property type="match status" value="1"/>
</dbReference>
<evidence type="ECO:0000256" key="16">
    <source>
        <dbReference type="PIRSR" id="PIRSR000114-2"/>
    </source>
</evidence>
<dbReference type="HAMAP" id="MF_00394">
    <property type="entry name" value="NAD_Glyc3P_dehydrog"/>
    <property type="match status" value="1"/>
</dbReference>
<feature type="binding site" evidence="17">
    <location>
        <begin position="13"/>
        <end position="18"/>
    </location>
    <ligand>
        <name>NAD(+)</name>
        <dbReference type="ChEBI" id="CHEBI:57540"/>
    </ligand>
</feature>
<dbReference type="GO" id="GO:0141153">
    <property type="term" value="F:glycerol-3-phosphate dehydrogenase (NADP+) activity"/>
    <property type="evidence" value="ECO:0007669"/>
    <property type="project" value="RHEA"/>
</dbReference>
<feature type="binding site" evidence="14">
    <location>
        <position position="264"/>
    </location>
    <ligand>
        <name>sn-glycerol 3-phosphate</name>
        <dbReference type="ChEBI" id="CHEBI:57597"/>
    </ligand>
</feature>
<dbReference type="NCBIfam" id="NF000941">
    <property type="entry name" value="PRK00094.1-3"/>
    <property type="match status" value="1"/>
</dbReference>
<evidence type="ECO:0000256" key="5">
    <source>
        <dbReference type="ARBA" id="ARBA00023002"/>
    </source>
</evidence>
<feature type="domain" description="Glycerol-3-phosphate dehydrogenase NAD-dependent N-terminal" evidence="19">
    <location>
        <begin position="9"/>
        <end position="169"/>
    </location>
</feature>
<feature type="binding site" evidence="14">
    <location>
        <position position="114"/>
    </location>
    <ligand>
        <name>sn-glycerol 3-phosphate</name>
        <dbReference type="ChEBI" id="CHEBI:57597"/>
    </ligand>
</feature>
<dbReference type="PRINTS" id="PR00077">
    <property type="entry name" value="GPDHDRGNASE"/>
</dbReference>
<dbReference type="GO" id="GO:0006650">
    <property type="term" value="P:glycerophospholipid metabolic process"/>
    <property type="evidence" value="ECO:0007669"/>
    <property type="project" value="UniProtKB-UniRule"/>
</dbReference>
<feature type="binding site" evidence="14">
    <location>
        <position position="264"/>
    </location>
    <ligand>
        <name>NADPH</name>
        <dbReference type="ChEBI" id="CHEBI:57783"/>
    </ligand>
</feature>
<comment type="function">
    <text evidence="14">Catalyzes the reduction of the glycolytic intermediate dihydroxyacetone phosphate (DHAP) to sn-glycerol 3-phosphate (G3P), the key precursor for phospholipid synthesis.</text>
</comment>
<dbReference type="Pfam" id="PF01210">
    <property type="entry name" value="NAD_Gly3P_dh_N"/>
    <property type="match status" value="1"/>
</dbReference>
<dbReference type="GO" id="GO:0141152">
    <property type="term" value="F:glycerol-3-phosphate dehydrogenase (NAD+) activity"/>
    <property type="evidence" value="ECO:0007669"/>
    <property type="project" value="RHEA"/>
</dbReference>
<feature type="binding site" evidence="14">
    <location>
        <position position="290"/>
    </location>
    <ligand>
        <name>NADPH</name>
        <dbReference type="ChEBI" id="CHEBI:57783"/>
    </ligand>
</feature>
<feature type="binding site" evidence="16">
    <location>
        <begin position="264"/>
        <end position="265"/>
    </location>
    <ligand>
        <name>substrate</name>
    </ligand>
</feature>
<dbReference type="GO" id="GO:0046168">
    <property type="term" value="P:glycerol-3-phosphate catabolic process"/>
    <property type="evidence" value="ECO:0007669"/>
    <property type="project" value="InterPro"/>
</dbReference>
<evidence type="ECO:0000256" key="3">
    <source>
        <dbReference type="ARBA" id="ARBA00022741"/>
    </source>
</evidence>
<evidence type="ECO:0000256" key="4">
    <source>
        <dbReference type="ARBA" id="ARBA00022857"/>
    </source>
</evidence>
<dbReference type="GO" id="GO:0046167">
    <property type="term" value="P:glycerol-3-phosphate biosynthetic process"/>
    <property type="evidence" value="ECO:0007669"/>
    <property type="project" value="UniProtKB-UniRule"/>
</dbReference>
<evidence type="ECO:0000256" key="11">
    <source>
        <dbReference type="ARBA" id="ARBA00066687"/>
    </source>
</evidence>
<comment type="catalytic activity">
    <reaction evidence="10">
        <text>sn-glycerol 3-phosphate + NADP(+) = dihydroxyacetone phosphate + NADPH + H(+)</text>
        <dbReference type="Rhea" id="RHEA:11096"/>
        <dbReference type="ChEBI" id="CHEBI:15378"/>
        <dbReference type="ChEBI" id="CHEBI:57597"/>
        <dbReference type="ChEBI" id="CHEBI:57642"/>
        <dbReference type="ChEBI" id="CHEBI:57783"/>
        <dbReference type="ChEBI" id="CHEBI:58349"/>
        <dbReference type="EC" id="1.1.1.94"/>
    </reaction>
    <physiologicalReaction direction="right-to-left" evidence="10">
        <dbReference type="Rhea" id="RHEA:11098"/>
    </physiologicalReaction>
</comment>
<feature type="binding site" evidence="14">
    <location>
        <position position="17"/>
    </location>
    <ligand>
        <name>NADPH</name>
        <dbReference type="ChEBI" id="CHEBI:57783"/>
    </ligand>
</feature>
<evidence type="ECO:0000256" key="8">
    <source>
        <dbReference type="ARBA" id="ARBA00023209"/>
    </source>
</evidence>
<evidence type="ECO:0000256" key="7">
    <source>
        <dbReference type="ARBA" id="ARBA00023098"/>
    </source>
</evidence>
<dbReference type="SUPFAM" id="SSF51735">
    <property type="entry name" value="NAD(P)-binding Rossmann-fold domains"/>
    <property type="match status" value="1"/>
</dbReference>
<evidence type="ECO:0000259" key="19">
    <source>
        <dbReference type="Pfam" id="PF01210"/>
    </source>
</evidence>
<sequence length="343" mass="36909">MNVKHQLRMTVLGSGSWGSVLADVLARNGHAITIYGRNAQEIAEINRDHTNSHYIPNLQMDESIVGTTDLREAVQGAAAIFFVIPTQAIRPVAEKVGALLSETGNRPFLISAAKGLEEGTLDRISQILTQSIPQPVRGDVVILSGPSHAEDVAKHDITTLTAASENEDAAAWVQWIVMNDYMRIYTSTDVTGVELGGAIKNVIAIGAGAIHGLGYGDNTKAALMTRGLAEMARLGVQFGADPLTFSGLSGLGDLIVTCTSTNSRNWRCGDRLGRGEPLEHILATMGMVVEGVPTAQAVHTLSAQMHVDMPICDTIYQVLYRDRPLQESIDALMQRIAKPEIDF</sequence>
<feature type="binding site" evidence="14">
    <location>
        <position position="16"/>
    </location>
    <ligand>
        <name>NADPH</name>
        <dbReference type="ChEBI" id="CHEBI:57783"/>
    </ligand>
</feature>
<dbReference type="EMBL" id="AZEC01000004">
    <property type="protein sequence ID" value="KRL13456.1"/>
    <property type="molecule type" value="Genomic_DNA"/>
</dbReference>
<dbReference type="GO" id="GO:0008654">
    <property type="term" value="P:phospholipid biosynthetic process"/>
    <property type="evidence" value="ECO:0007669"/>
    <property type="project" value="UniProtKB-KW"/>
</dbReference>
<evidence type="ECO:0000256" key="15">
    <source>
        <dbReference type="PIRSR" id="PIRSR000114-1"/>
    </source>
</evidence>
<evidence type="ECO:0000313" key="22">
    <source>
        <dbReference type="Proteomes" id="UP000051330"/>
    </source>
</evidence>
<keyword evidence="8 14" id="KW-0594">Phospholipid biosynthesis</keyword>
<dbReference type="Gene3D" id="1.10.1040.10">
    <property type="entry name" value="N-(1-d-carboxylethyl)-l-norvaline Dehydrogenase, domain 2"/>
    <property type="match status" value="1"/>
</dbReference>
<dbReference type="InterPro" id="IPR011128">
    <property type="entry name" value="G3P_DH_NAD-dep_N"/>
</dbReference>
<keyword evidence="6 14" id="KW-0520">NAD</keyword>
<feature type="binding site" evidence="14">
    <location>
        <position position="37"/>
    </location>
    <ligand>
        <name>NADPH</name>
        <dbReference type="ChEBI" id="CHEBI:57783"/>
    </ligand>
</feature>
<dbReference type="InterPro" id="IPR006168">
    <property type="entry name" value="G3P_DH_NAD-dep"/>
</dbReference>
<name>A0A0R1MZB5_9LACO</name>
<feature type="binding site" evidence="14">
    <location>
        <position position="145"/>
    </location>
    <ligand>
        <name>sn-glycerol 3-phosphate</name>
        <dbReference type="ChEBI" id="CHEBI:57597"/>
    </ligand>
</feature>
<keyword evidence="3 14" id="KW-0547">Nucleotide-binding</keyword>
<dbReference type="InterPro" id="IPR008927">
    <property type="entry name" value="6-PGluconate_DH-like_C_sf"/>
</dbReference>
<dbReference type="InterPro" id="IPR036291">
    <property type="entry name" value="NAD(P)-bd_dom_sf"/>
</dbReference>
<dbReference type="InterPro" id="IPR006109">
    <property type="entry name" value="G3P_DH_NAD-dep_C"/>
</dbReference>
<evidence type="ECO:0000256" key="14">
    <source>
        <dbReference type="HAMAP-Rule" id="MF_00394"/>
    </source>
</evidence>
<evidence type="ECO:0000256" key="6">
    <source>
        <dbReference type="ARBA" id="ARBA00023027"/>
    </source>
</evidence>
<evidence type="ECO:0000256" key="2">
    <source>
        <dbReference type="ARBA" id="ARBA00022516"/>
    </source>
</evidence>
<comment type="subcellular location">
    <subcellularLocation>
        <location evidence="14">Cytoplasm</location>
    </subcellularLocation>
</comment>
<feature type="domain" description="Glycerol-3-phosphate dehydrogenase NAD-dependent C-terminal" evidence="20">
    <location>
        <begin position="189"/>
        <end position="329"/>
    </location>
</feature>
<dbReference type="InterPro" id="IPR013328">
    <property type="entry name" value="6PGD_dom2"/>
</dbReference>
<dbReference type="STRING" id="1423792.FD09_GL002289"/>
<evidence type="ECO:0000256" key="12">
    <source>
        <dbReference type="ARBA" id="ARBA00069372"/>
    </source>
</evidence>
<evidence type="ECO:0000256" key="10">
    <source>
        <dbReference type="ARBA" id="ARBA00052716"/>
    </source>
</evidence>
<dbReference type="Proteomes" id="UP000051330">
    <property type="component" value="Unassembled WGS sequence"/>
</dbReference>
<keyword evidence="2 14" id="KW-0444">Lipid biosynthesis</keyword>
<feature type="binding site" evidence="17">
    <location>
        <position position="149"/>
    </location>
    <ligand>
        <name>NAD(+)</name>
        <dbReference type="ChEBI" id="CHEBI:57540"/>
    </ligand>
</feature>
<dbReference type="EC" id="1.1.1.94" evidence="11 14"/>
<dbReference type="OrthoDB" id="9812273at2"/>
<dbReference type="Gene3D" id="3.40.50.720">
    <property type="entry name" value="NAD(P)-binding Rossmann-like Domain"/>
    <property type="match status" value="1"/>
</dbReference>
<dbReference type="NCBIfam" id="NF000942">
    <property type="entry name" value="PRK00094.1-4"/>
    <property type="match status" value="1"/>
</dbReference>
<feature type="binding site" evidence="14">
    <location>
        <position position="149"/>
    </location>
    <ligand>
        <name>NADPH</name>
        <dbReference type="ChEBI" id="CHEBI:57783"/>
    </ligand>
</feature>
<feature type="binding site" evidence="17">
    <location>
        <position position="264"/>
    </location>
    <ligand>
        <name>NAD(+)</name>
        <dbReference type="ChEBI" id="CHEBI:57540"/>
    </ligand>
</feature>
<dbReference type="GO" id="GO:0051287">
    <property type="term" value="F:NAD binding"/>
    <property type="evidence" value="ECO:0007669"/>
    <property type="project" value="InterPro"/>
</dbReference>
<feature type="binding site" evidence="16">
    <location>
        <position position="114"/>
    </location>
    <ligand>
        <name>substrate</name>
    </ligand>
</feature>
<keyword evidence="9 14" id="KW-1208">Phospholipid metabolism</keyword>
<evidence type="ECO:0000256" key="9">
    <source>
        <dbReference type="ARBA" id="ARBA00023264"/>
    </source>
</evidence>
<dbReference type="GO" id="GO:0005829">
    <property type="term" value="C:cytosol"/>
    <property type="evidence" value="ECO:0007669"/>
    <property type="project" value="TreeGrafter"/>
</dbReference>
<feature type="binding site" evidence="14">
    <location>
        <position position="200"/>
    </location>
    <ligand>
        <name>sn-glycerol 3-phosphate</name>
        <dbReference type="ChEBI" id="CHEBI:57597"/>
    </ligand>
</feature>
<dbReference type="GO" id="GO:0005975">
    <property type="term" value="P:carbohydrate metabolic process"/>
    <property type="evidence" value="ECO:0007669"/>
    <property type="project" value="InterPro"/>
</dbReference>
<feature type="binding site" evidence="14">
    <location>
        <position position="253"/>
    </location>
    <ligand>
        <name>sn-glycerol 3-phosphate</name>
        <dbReference type="ChEBI" id="CHEBI:57597"/>
    </ligand>
</feature>
<comment type="similarity">
    <text evidence="1 14 18">Belongs to the NAD-dependent glycerol-3-phosphate dehydrogenase family.</text>
</comment>
<dbReference type="FunFam" id="3.40.50.720:FF:000019">
    <property type="entry name" value="Glycerol-3-phosphate dehydrogenase [NAD(P)+]"/>
    <property type="match status" value="1"/>
</dbReference>
<keyword evidence="5 14" id="KW-0560">Oxidoreductase</keyword>
<evidence type="ECO:0000256" key="1">
    <source>
        <dbReference type="ARBA" id="ARBA00011009"/>
    </source>
</evidence>
<evidence type="ECO:0000256" key="18">
    <source>
        <dbReference type="RuleBase" id="RU000437"/>
    </source>
</evidence>
<feature type="binding site" evidence="14">
    <location>
        <position position="114"/>
    </location>
    <ligand>
        <name>NADPH</name>
        <dbReference type="ChEBI" id="CHEBI:57783"/>
    </ligand>
</feature>
<protein>
    <recommendedName>
        <fullName evidence="12 14">Glycerol-3-phosphate dehydrogenase [NAD(P)+]</fullName>
        <ecNumber evidence="11 14">1.1.1.94</ecNumber>
    </recommendedName>
    <alternativeName>
        <fullName evidence="14">NAD(P)(+)-dependent glycerol-3-phosphate dehydrogenase</fullName>
    </alternativeName>
    <alternativeName>
        <fullName evidence="13 14">NAD(P)H-dependent dihydroxyacetone-phosphate reductase</fullName>
    </alternativeName>
</protein>
<keyword evidence="14" id="KW-0963">Cytoplasm</keyword>
<keyword evidence="4 14" id="KW-0521">NADP</keyword>
<keyword evidence="22" id="KW-1185">Reference proteome</keyword>
<comment type="caution">
    <text evidence="14">Lacks conserved residue(s) required for the propagation of feature annotation.</text>
</comment>
<feature type="binding site" evidence="14">
    <location>
        <position position="265"/>
    </location>
    <ligand>
        <name>sn-glycerol 3-phosphate</name>
        <dbReference type="ChEBI" id="CHEBI:57597"/>
    </ligand>
</feature>
<dbReference type="PANTHER" id="PTHR11728:SF1">
    <property type="entry name" value="GLYCEROL-3-PHOSPHATE DEHYDROGENASE [NAD(+)] 2, CHLOROPLASTIC"/>
    <property type="match status" value="1"/>
</dbReference>
<comment type="caution">
    <text evidence="21">The sequence shown here is derived from an EMBL/GenBank/DDBJ whole genome shotgun (WGS) entry which is preliminary data.</text>
</comment>
<feature type="binding site" evidence="14">
    <location>
        <position position="263"/>
    </location>
    <ligand>
        <name>sn-glycerol 3-phosphate</name>
        <dbReference type="ChEBI" id="CHEBI:57597"/>
    </ligand>
</feature>
<feature type="binding site" evidence="14">
    <location>
        <position position="147"/>
    </location>
    <ligand>
        <name>sn-glycerol 3-phosphate</name>
        <dbReference type="ChEBI" id="CHEBI:57597"/>
    </ligand>
</feature>
<dbReference type="NCBIfam" id="NF000940">
    <property type="entry name" value="PRK00094.1-2"/>
    <property type="match status" value="1"/>
</dbReference>
<dbReference type="UniPathway" id="UPA00940"/>
<feature type="active site" description="Proton acceptor" evidence="14 15">
    <location>
        <position position="200"/>
    </location>
</feature>
<dbReference type="FunFam" id="1.10.1040.10:FF:000001">
    <property type="entry name" value="Glycerol-3-phosphate dehydrogenase [NAD(P)+]"/>
    <property type="match status" value="1"/>
</dbReference>
<dbReference type="Pfam" id="PF07479">
    <property type="entry name" value="NAD_Gly3P_dh_C"/>
    <property type="match status" value="1"/>
</dbReference>
<dbReference type="AlphaFoldDB" id="A0A0R1MZB5"/>
<feature type="binding site" evidence="14">
    <location>
        <position position="54"/>
    </location>
    <ligand>
        <name>NADPH</name>
        <dbReference type="ChEBI" id="CHEBI:57783"/>
    </ligand>
</feature>
<evidence type="ECO:0000256" key="17">
    <source>
        <dbReference type="PIRSR" id="PIRSR000114-3"/>
    </source>
</evidence>
<organism evidence="21 22">
    <name type="scientific">Schleiferilactobacillus perolens DSM 12744</name>
    <dbReference type="NCBI Taxonomy" id="1423792"/>
    <lineage>
        <taxon>Bacteria</taxon>
        <taxon>Bacillati</taxon>
        <taxon>Bacillota</taxon>
        <taxon>Bacilli</taxon>
        <taxon>Lactobacillales</taxon>
        <taxon>Lactobacillaceae</taxon>
        <taxon>Schleiferilactobacillus</taxon>
    </lineage>
</organism>